<dbReference type="InterPro" id="IPR039793">
    <property type="entry name" value="UROS/Hem4"/>
</dbReference>
<proteinExistence type="inferred from homology"/>
<dbReference type="InterPro" id="IPR003754">
    <property type="entry name" value="4pyrrol_synth_uPrphyn_synth"/>
</dbReference>
<evidence type="ECO:0000256" key="7">
    <source>
        <dbReference type="ARBA" id="ARBA00040167"/>
    </source>
</evidence>
<comment type="caution">
    <text evidence="11">The sequence shown here is derived from an EMBL/GenBank/DDBJ whole genome shotgun (WGS) entry which is preliminary data.</text>
</comment>
<accession>A0ABV4UD44</accession>
<dbReference type="EC" id="4.2.1.75" evidence="3 9"/>
<evidence type="ECO:0000256" key="9">
    <source>
        <dbReference type="RuleBase" id="RU366031"/>
    </source>
</evidence>
<dbReference type="SUPFAM" id="SSF69618">
    <property type="entry name" value="HemD-like"/>
    <property type="match status" value="1"/>
</dbReference>
<sequence length="264" mass="27929">MMQANVPGSLHGRTILVTRPAAQADALSGMIARLGGEALSFPLLEISPAADTAPIRAAGARLEAYALAIFISPNAVEYGLPPLLDGRSGWPEGVQAAAVGPSTVAALAARGVQGALAPSERFDSEALLALPFFQASRVAGKRALILRGNGGRELLAETLRARGATVDCVTCYRRSGPQDATPLLDWLRAGRLDAIAISSSEGLRHLWALLDASARQRLCRLPLFVPHARIAEQARALGLHRVVTTAPADAGIVDRLRTFDWPRQ</sequence>
<evidence type="ECO:0000256" key="1">
    <source>
        <dbReference type="ARBA" id="ARBA00004772"/>
    </source>
</evidence>
<dbReference type="EMBL" id="JBEUWX010000001">
    <property type="protein sequence ID" value="MFA9948975.1"/>
    <property type="molecule type" value="Genomic_DNA"/>
</dbReference>
<feature type="domain" description="Tetrapyrrole biosynthesis uroporphyrinogen III synthase" evidence="10">
    <location>
        <begin position="26"/>
        <end position="247"/>
    </location>
</feature>
<comment type="pathway">
    <text evidence="1 9">Porphyrin-containing compound metabolism; protoporphyrin-IX biosynthesis; coproporphyrinogen-III from 5-aminolevulinate: step 3/4.</text>
</comment>
<dbReference type="RefSeq" id="WP_418890135.1">
    <property type="nucleotide sequence ID" value="NZ_JBEUWX010000001.1"/>
</dbReference>
<evidence type="ECO:0000313" key="11">
    <source>
        <dbReference type="EMBL" id="MFA9948975.1"/>
    </source>
</evidence>
<evidence type="ECO:0000256" key="4">
    <source>
        <dbReference type="ARBA" id="ARBA00023239"/>
    </source>
</evidence>
<dbReference type="InterPro" id="IPR036108">
    <property type="entry name" value="4pyrrol_syn_uPrphyn_synt_sf"/>
</dbReference>
<reference evidence="12" key="1">
    <citation type="submission" date="2024-06" db="EMBL/GenBank/DDBJ databases">
        <title>Radixoralia hellwigii gen. nov., sp nov., isolated from a root canal in the human oral cavity.</title>
        <authorList>
            <person name="Bartsch S."/>
            <person name="Wittmer A."/>
            <person name="Schulz A.-K."/>
            <person name="Neumann-Schaal M."/>
            <person name="Wolf J."/>
            <person name="Gronow S."/>
            <person name="Tennert C."/>
            <person name="Haecker G."/>
            <person name="Cieplik F."/>
            <person name="Al-Ahmad A."/>
        </authorList>
    </citation>
    <scope>NUCLEOTIDE SEQUENCE [LARGE SCALE GENOMIC DNA]</scope>
    <source>
        <strain evidence="12">Wk13</strain>
    </source>
</reference>
<gene>
    <name evidence="11" type="ORF">ABCS64_01310</name>
</gene>
<comment type="catalytic activity">
    <reaction evidence="8 9">
        <text>hydroxymethylbilane = uroporphyrinogen III + H2O</text>
        <dbReference type="Rhea" id="RHEA:18965"/>
        <dbReference type="ChEBI" id="CHEBI:15377"/>
        <dbReference type="ChEBI" id="CHEBI:57308"/>
        <dbReference type="ChEBI" id="CHEBI:57845"/>
        <dbReference type="EC" id="4.2.1.75"/>
    </reaction>
</comment>
<keyword evidence="5 9" id="KW-0627">Porphyrin biosynthesis</keyword>
<organism evidence="11 12">
    <name type="scientific">Dentiradicibacter hellwigii</name>
    <dbReference type="NCBI Taxonomy" id="3149053"/>
    <lineage>
        <taxon>Bacteria</taxon>
        <taxon>Pseudomonadati</taxon>
        <taxon>Pseudomonadota</taxon>
        <taxon>Betaproteobacteria</taxon>
        <taxon>Rhodocyclales</taxon>
        <taxon>Rhodocyclaceae</taxon>
        <taxon>Dentiradicibacter</taxon>
    </lineage>
</organism>
<evidence type="ECO:0000256" key="5">
    <source>
        <dbReference type="ARBA" id="ARBA00023244"/>
    </source>
</evidence>
<evidence type="ECO:0000259" key="10">
    <source>
        <dbReference type="Pfam" id="PF02602"/>
    </source>
</evidence>
<keyword evidence="4 9" id="KW-0456">Lyase</keyword>
<comment type="similarity">
    <text evidence="2 9">Belongs to the uroporphyrinogen-III synthase family.</text>
</comment>
<evidence type="ECO:0000256" key="6">
    <source>
        <dbReference type="ARBA" id="ARBA00037589"/>
    </source>
</evidence>
<dbReference type="Pfam" id="PF02602">
    <property type="entry name" value="HEM4"/>
    <property type="match status" value="1"/>
</dbReference>
<evidence type="ECO:0000256" key="3">
    <source>
        <dbReference type="ARBA" id="ARBA00013109"/>
    </source>
</evidence>
<evidence type="ECO:0000256" key="2">
    <source>
        <dbReference type="ARBA" id="ARBA00008133"/>
    </source>
</evidence>
<protein>
    <recommendedName>
        <fullName evidence="7 9">Uroporphyrinogen-III synthase</fullName>
        <ecNumber evidence="3 9">4.2.1.75</ecNumber>
    </recommendedName>
</protein>
<dbReference type="PANTHER" id="PTHR38042:SF1">
    <property type="entry name" value="UROPORPHYRINOGEN-III SYNTHASE, CHLOROPLASTIC"/>
    <property type="match status" value="1"/>
</dbReference>
<evidence type="ECO:0000313" key="12">
    <source>
        <dbReference type="Proteomes" id="UP001574673"/>
    </source>
</evidence>
<dbReference type="CDD" id="cd06578">
    <property type="entry name" value="HemD"/>
    <property type="match status" value="1"/>
</dbReference>
<dbReference type="Gene3D" id="3.40.50.10090">
    <property type="match status" value="2"/>
</dbReference>
<keyword evidence="12" id="KW-1185">Reference proteome</keyword>
<evidence type="ECO:0000256" key="8">
    <source>
        <dbReference type="ARBA" id="ARBA00048617"/>
    </source>
</evidence>
<comment type="function">
    <text evidence="6 9">Catalyzes cyclization of the linear tetrapyrrole, hydroxymethylbilane, to the macrocyclic uroporphyrinogen III.</text>
</comment>
<dbReference type="PANTHER" id="PTHR38042">
    <property type="entry name" value="UROPORPHYRINOGEN-III SYNTHASE, CHLOROPLASTIC"/>
    <property type="match status" value="1"/>
</dbReference>
<dbReference type="GO" id="GO:0004852">
    <property type="term" value="F:uroporphyrinogen-III synthase activity"/>
    <property type="evidence" value="ECO:0007669"/>
    <property type="project" value="UniProtKB-EC"/>
</dbReference>
<name>A0ABV4UD44_9RHOO</name>
<dbReference type="Proteomes" id="UP001574673">
    <property type="component" value="Unassembled WGS sequence"/>
</dbReference>